<dbReference type="EMBL" id="MN738927">
    <property type="protein sequence ID" value="QHT31940.1"/>
    <property type="molecule type" value="Genomic_DNA"/>
</dbReference>
<evidence type="ECO:0000256" key="1">
    <source>
        <dbReference type="SAM" id="MobiDB-lite"/>
    </source>
</evidence>
<organism evidence="2">
    <name type="scientific">viral metagenome</name>
    <dbReference type="NCBI Taxonomy" id="1070528"/>
    <lineage>
        <taxon>unclassified sequences</taxon>
        <taxon>metagenomes</taxon>
        <taxon>organismal metagenomes</taxon>
    </lineage>
</organism>
<feature type="region of interest" description="Disordered" evidence="1">
    <location>
        <begin position="1"/>
        <end position="30"/>
    </location>
</feature>
<evidence type="ECO:0000313" key="2">
    <source>
        <dbReference type="EMBL" id="QHT31940.1"/>
    </source>
</evidence>
<reference evidence="2" key="1">
    <citation type="journal article" date="2020" name="Nature">
        <title>Giant virus diversity and host interactions through global metagenomics.</title>
        <authorList>
            <person name="Schulz F."/>
            <person name="Roux S."/>
            <person name="Paez-Espino D."/>
            <person name="Jungbluth S."/>
            <person name="Walsh D.A."/>
            <person name="Denef V.J."/>
            <person name="McMahon K.D."/>
            <person name="Konstantinidis K.T."/>
            <person name="Eloe-Fadrosh E.A."/>
            <person name="Kyrpides N.C."/>
            <person name="Woyke T."/>
        </authorList>
    </citation>
    <scope>NUCLEOTIDE SEQUENCE</scope>
    <source>
        <strain evidence="2">GVMAG-M-3300009155-48</strain>
    </source>
</reference>
<protein>
    <submittedName>
        <fullName evidence="2">Uncharacterized protein</fullName>
    </submittedName>
</protein>
<accession>A0A6C0EUP2</accession>
<name>A0A6C0EUP2_9ZZZZ</name>
<sequence>MKERTKSKKYKRKNTKKGKSRRNKMKGGSCSCNNSHVMTGGLANSPYYYALNTHDIDPNAPGSIIDSRLQPNVPLRGGRKQRKSKKMKGGAIDMTYVFNKVATPFFPASNYTNPIASNGTTAGAITSNSILTGNAVITNPSQIVASKNNIGEYLV</sequence>
<feature type="compositionally biased region" description="Basic residues" evidence="1">
    <location>
        <begin position="1"/>
        <end position="25"/>
    </location>
</feature>
<proteinExistence type="predicted"/>
<dbReference type="AlphaFoldDB" id="A0A6C0EUP2"/>